<dbReference type="Gene3D" id="1.10.260.40">
    <property type="entry name" value="lambda repressor-like DNA-binding domains"/>
    <property type="match status" value="1"/>
</dbReference>
<dbReference type="GO" id="GO:0003677">
    <property type="term" value="F:DNA binding"/>
    <property type="evidence" value="ECO:0007669"/>
    <property type="project" value="InterPro"/>
</dbReference>
<evidence type="ECO:0000259" key="1">
    <source>
        <dbReference type="PROSITE" id="PS50943"/>
    </source>
</evidence>
<evidence type="ECO:0000313" key="3">
    <source>
        <dbReference type="Proteomes" id="UP000294575"/>
    </source>
</evidence>
<name>A0A4R6U229_9GAMM</name>
<protein>
    <recommendedName>
        <fullName evidence="1">HTH cro/C1-type domain-containing protein</fullName>
    </recommendedName>
</protein>
<feature type="domain" description="HTH cro/C1-type" evidence="1">
    <location>
        <begin position="48"/>
        <end position="82"/>
    </location>
</feature>
<sequence length="135" mass="15886">MLHLTFCYMNEAKLFSERLQESMLTAGYEARPVVLEREFNQRYWGKPLTVQAVRRWLLGNAIPTQDRLQVLAEWLNVDPHWLRFGEKLSGSVQQQRKRWDAKMTPQERQAIEVFLALPPDKRKMVGEIIHALAKP</sequence>
<organism evidence="2 3">
    <name type="scientific">Thiopseudomonas denitrificans</name>
    <dbReference type="NCBI Taxonomy" id="1501432"/>
    <lineage>
        <taxon>Bacteria</taxon>
        <taxon>Pseudomonadati</taxon>
        <taxon>Pseudomonadota</taxon>
        <taxon>Gammaproteobacteria</taxon>
        <taxon>Pseudomonadales</taxon>
        <taxon>Pseudomonadaceae</taxon>
        <taxon>Thiopseudomonas</taxon>
    </lineage>
</organism>
<dbReference type="Proteomes" id="UP000294575">
    <property type="component" value="Unassembled WGS sequence"/>
</dbReference>
<reference evidence="2 3" key="1">
    <citation type="submission" date="2019-03" db="EMBL/GenBank/DDBJ databases">
        <title>Genomic Encyclopedia of Type Strains, Phase IV (KMG-IV): sequencing the most valuable type-strain genomes for metagenomic binning, comparative biology and taxonomic classification.</title>
        <authorList>
            <person name="Goeker M."/>
        </authorList>
    </citation>
    <scope>NUCLEOTIDE SEQUENCE [LARGE SCALE GENOMIC DNA]</scope>
    <source>
        <strain evidence="2 3">DSM 28679</strain>
    </source>
</reference>
<dbReference type="InterPro" id="IPR001387">
    <property type="entry name" value="Cro/C1-type_HTH"/>
</dbReference>
<dbReference type="AlphaFoldDB" id="A0A4R6U229"/>
<gene>
    <name evidence="2" type="ORF">DFQ45_10463</name>
</gene>
<evidence type="ECO:0000313" key="2">
    <source>
        <dbReference type="EMBL" id="TDQ38489.1"/>
    </source>
</evidence>
<comment type="caution">
    <text evidence="2">The sequence shown here is derived from an EMBL/GenBank/DDBJ whole genome shotgun (WGS) entry which is preliminary data.</text>
</comment>
<accession>A0A4R6U229</accession>
<keyword evidence="3" id="KW-1185">Reference proteome</keyword>
<proteinExistence type="predicted"/>
<dbReference type="PROSITE" id="PS50943">
    <property type="entry name" value="HTH_CROC1"/>
    <property type="match status" value="1"/>
</dbReference>
<dbReference type="EMBL" id="SNYK01000004">
    <property type="protein sequence ID" value="TDQ38489.1"/>
    <property type="molecule type" value="Genomic_DNA"/>
</dbReference>
<dbReference type="CDD" id="cd00093">
    <property type="entry name" value="HTH_XRE"/>
    <property type="match status" value="1"/>
</dbReference>
<dbReference type="InterPro" id="IPR010982">
    <property type="entry name" value="Lambda_DNA-bd_dom_sf"/>
</dbReference>